<evidence type="ECO:0000256" key="4">
    <source>
        <dbReference type="ARBA" id="ARBA00024331"/>
    </source>
</evidence>
<dbReference type="AlphaFoldDB" id="A0AAP0MPD9"/>
<comment type="pathway">
    <text evidence="4">Carbohydrate biosynthesis.</text>
</comment>
<evidence type="ECO:0000256" key="3">
    <source>
        <dbReference type="ARBA" id="ARBA00023235"/>
    </source>
</evidence>
<keyword evidence="3" id="KW-0413">Isomerase</keyword>
<dbReference type="InterPro" id="IPR000652">
    <property type="entry name" value="Triosephosphate_isomerase"/>
</dbReference>
<dbReference type="PROSITE" id="PS51440">
    <property type="entry name" value="TIM_2"/>
    <property type="match status" value="1"/>
</dbReference>
<dbReference type="PANTHER" id="PTHR21139:SF37">
    <property type="entry name" value="OS01G0841600 PROTEIN"/>
    <property type="match status" value="1"/>
</dbReference>
<dbReference type="GO" id="GO:0046166">
    <property type="term" value="P:glyceraldehyde-3-phosphate biosynthetic process"/>
    <property type="evidence" value="ECO:0007669"/>
    <property type="project" value="TreeGrafter"/>
</dbReference>
<evidence type="ECO:0000256" key="2">
    <source>
        <dbReference type="ARBA" id="ARBA00011738"/>
    </source>
</evidence>
<comment type="subunit">
    <text evidence="2">Homodimer.</text>
</comment>
<evidence type="ECO:0000313" key="5">
    <source>
        <dbReference type="EMBL" id="KAK9214490.1"/>
    </source>
</evidence>
<name>A0AAP0MPD9_9ROSI</name>
<protein>
    <recommendedName>
        <fullName evidence="7">Triosephosphate isomerase</fullName>
    </recommendedName>
</protein>
<sequence length="126" mass="14149">MHLKKKSNWDNVLLAYEPVWAISIGKVANPAQVQEVHTKLRKWLKDNVNAEVTASTRIILGGSVNGANCKELAAQLDNDGFFGWWSFSKGVRISSILLSLPQQRRIEVKTRLHGLLMPAIFSVMLH</sequence>
<dbReference type="InterPro" id="IPR035990">
    <property type="entry name" value="TIM_sf"/>
</dbReference>
<evidence type="ECO:0000256" key="1">
    <source>
        <dbReference type="ARBA" id="ARBA00007422"/>
    </source>
</evidence>
<reference evidence="5 6" key="1">
    <citation type="submission" date="2024-05" db="EMBL/GenBank/DDBJ databases">
        <title>Haplotype-resolved chromosome-level genome assembly of Huyou (Citrus changshanensis).</title>
        <authorList>
            <person name="Miao C."/>
            <person name="Chen W."/>
            <person name="Wu Y."/>
            <person name="Wang L."/>
            <person name="Zhao S."/>
            <person name="Grierson D."/>
            <person name="Xu C."/>
            <person name="Chen K."/>
        </authorList>
    </citation>
    <scope>NUCLEOTIDE SEQUENCE [LARGE SCALE GENOMIC DNA]</scope>
    <source>
        <strain evidence="5">01-14</strain>
        <tissue evidence="5">Leaf</tissue>
    </source>
</reference>
<dbReference type="GO" id="GO:0006094">
    <property type="term" value="P:gluconeogenesis"/>
    <property type="evidence" value="ECO:0007669"/>
    <property type="project" value="TreeGrafter"/>
</dbReference>
<dbReference type="PANTHER" id="PTHR21139">
    <property type="entry name" value="TRIOSEPHOSPHATE ISOMERASE"/>
    <property type="match status" value="1"/>
</dbReference>
<evidence type="ECO:0000313" key="6">
    <source>
        <dbReference type="Proteomes" id="UP001428341"/>
    </source>
</evidence>
<comment type="similarity">
    <text evidence="1">Belongs to the triosephosphate isomerase family.</text>
</comment>
<dbReference type="GO" id="GO:0004807">
    <property type="term" value="F:triose-phosphate isomerase activity"/>
    <property type="evidence" value="ECO:0007669"/>
    <property type="project" value="InterPro"/>
</dbReference>
<dbReference type="Proteomes" id="UP001428341">
    <property type="component" value="Unassembled WGS sequence"/>
</dbReference>
<proteinExistence type="inferred from homology"/>
<dbReference type="InterPro" id="IPR013785">
    <property type="entry name" value="Aldolase_TIM"/>
</dbReference>
<organism evidence="5 6">
    <name type="scientific">Citrus x changshan-huyou</name>
    <dbReference type="NCBI Taxonomy" id="2935761"/>
    <lineage>
        <taxon>Eukaryota</taxon>
        <taxon>Viridiplantae</taxon>
        <taxon>Streptophyta</taxon>
        <taxon>Embryophyta</taxon>
        <taxon>Tracheophyta</taxon>
        <taxon>Spermatophyta</taxon>
        <taxon>Magnoliopsida</taxon>
        <taxon>eudicotyledons</taxon>
        <taxon>Gunneridae</taxon>
        <taxon>Pentapetalae</taxon>
        <taxon>rosids</taxon>
        <taxon>malvids</taxon>
        <taxon>Sapindales</taxon>
        <taxon>Rutaceae</taxon>
        <taxon>Aurantioideae</taxon>
        <taxon>Citrus</taxon>
    </lineage>
</organism>
<dbReference type="Pfam" id="PF00121">
    <property type="entry name" value="TIM"/>
    <property type="match status" value="1"/>
</dbReference>
<dbReference type="EMBL" id="JBCGBO010000003">
    <property type="protein sequence ID" value="KAK9214490.1"/>
    <property type="molecule type" value="Genomic_DNA"/>
</dbReference>
<dbReference type="SUPFAM" id="SSF51351">
    <property type="entry name" value="Triosephosphate isomerase (TIM)"/>
    <property type="match status" value="1"/>
</dbReference>
<evidence type="ECO:0008006" key="7">
    <source>
        <dbReference type="Google" id="ProtNLM"/>
    </source>
</evidence>
<keyword evidence="6" id="KW-1185">Reference proteome</keyword>
<dbReference type="GO" id="GO:0005829">
    <property type="term" value="C:cytosol"/>
    <property type="evidence" value="ECO:0007669"/>
    <property type="project" value="TreeGrafter"/>
</dbReference>
<comment type="caution">
    <text evidence="5">The sequence shown here is derived from an EMBL/GenBank/DDBJ whole genome shotgun (WGS) entry which is preliminary data.</text>
</comment>
<gene>
    <name evidence="5" type="ORF">WN944_006482</name>
</gene>
<dbReference type="Gene3D" id="3.20.20.70">
    <property type="entry name" value="Aldolase class I"/>
    <property type="match status" value="1"/>
</dbReference>
<dbReference type="GO" id="GO:0006096">
    <property type="term" value="P:glycolytic process"/>
    <property type="evidence" value="ECO:0007669"/>
    <property type="project" value="TreeGrafter"/>
</dbReference>
<accession>A0AAP0MPD9</accession>
<dbReference type="GO" id="GO:0019563">
    <property type="term" value="P:glycerol catabolic process"/>
    <property type="evidence" value="ECO:0007669"/>
    <property type="project" value="TreeGrafter"/>
</dbReference>